<evidence type="ECO:0000313" key="1">
    <source>
        <dbReference type="EMBL" id="AUH72784.1"/>
    </source>
</evidence>
<reference evidence="1 2" key="1">
    <citation type="submission" date="2017-12" db="EMBL/GenBank/DDBJ databases">
        <title>Legionella sainthelensi LA01-117, whole genome sequence of a clinical isolate from New Zealand.</title>
        <authorList>
            <person name="Cree S.L."/>
            <person name="Slow S."/>
            <person name="Kennedy M.A."/>
            <person name="Murdoch D.R."/>
            <person name="Biggs P.J."/>
            <person name="Anderson T."/>
        </authorList>
    </citation>
    <scope>NUCLEOTIDE SEQUENCE [LARGE SCALE GENOMIC DNA]</scope>
    <source>
        <strain evidence="1 2">LA01-117</strain>
    </source>
</reference>
<dbReference type="AlphaFoldDB" id="A0A2H5FML3"/>
<proteinExistence type="predicted"/>
<accession>A0A2H5FML3</accession>
<dbReference type="EMBL" id="CP025491">
    <property type="protein sequence ID" value="AUH72784.1"/>
    <property type="molecule type" value="Genomic_DNA"/>
</dbReference>
<evidence type="ECO:0000313" key="2">
    <source>
        <dbReference type="Proteomes" id="UP000234343"/>
    </source>
</evidence>
<keyword evidence="2" id="KW-1185">Reference proteome</keyword>
<dbReference type="RefSeq" id="WP_101900388.1">
    <property type="nucleotide sequence ID" value="NZ_CP025491.2"/>
</dbReference>
<protein>
    <submittedName>
        <fullName evidence="1">Uncharacterized protein</fullName>
    </submittedName>
</protein>
<sequence>MVENTRETKKEPRKADAFTPVTLQGVLVTPPPLLETHYDDLDSELWKLWYAFEPPLNRCEKISTSDYPYKNRRCL</sequence>
<dbReference type="Proteomes" id="UP000234343">
    <property type="component" value="Chromosome"/>
</dbReference>
<dbReference type="KEGG" id="lsh:CAB17_12575"/>
<name>A0A2H5FML3_9GAMM</name>
<gene>
    <name evidence="1" type="ORF">CAB17_12575</name>
</gene>
<organism evidence="1 2">
    <name type="scientific">Legionella sainthelensi</name>
    <dbReference type="NCBI Taxonomy" id="28087"/>
    <lineage>
        <taxon>Bacteria</taxon>
        <taxon>Pseudomonadati</taxon>
        <taxon>Pseudomonadota</taxon>
        <taxon>Gammaproteobacteria</taxon>
        <taxon>Legionellales</taxon>
        <taxon>Legionellaceae</taxon>
        <taxon>Legionella</taxon>
    </lineage>
</organism>